<dbReference type="Gene3D" id="3.40.1110.10">
    <property type="entry name" value="Calcium-transporting ATPase, cytoplasmic domain N"/>
    <property type="match status" value="1"/>
</dbReference>
<evidence type="ECO:0000313" key="9">
    <source>
        <dbReference type="EMBL" id="KAG0554711.1"/>
    </source>
</evidence>
<dbReference type="InterPro" id="IPR006539">
    <property type="entry name" value="P-type_ATPase_IV"/>
</dbReference>
<keyword evidence="5 7" id="KW-0547">Nucleotide-binding</keyword>
<dbReference type="OrthoDB" id="377733at2759"/>
<dbReference type="Proteomes" id="UP000822688">
    <property type="component" value="Chromosome 12"/>
</dbReference>
<protein>
    <recommendedName>
        <fullName evidence="7">Phospholipid-transporting ATPase</fullName>
        <ecNumber evidence="7">7.6.2.1</ecNumber>
    </recommendedName>
</protein>
<proteinExistence type="inferred from homology"/>
<dbReference type="AlphaFoldDB" id="A0A8T0G708"/>
<reference evidence="9" key="1">
    <citation type="submission" date="2020-06" db="EMBL/GenBank/DDBJ databases">
        <title>WGS assembly of Ceratodon purpureus strain R40.</title>
        <authorList>
            <person name="Carey S.B."/>
            <person name="Jenkins J."/>
            <person name="Shu S."/>
            <person name="Lovell J.T."/>
            <person name="Sreedasyam A."/>
            <person name="Maumus F."/>
            <person name="Tiley G.P."/>
            <person name="Fernandez-Pozo N."/>
            <person name="Barry K."/>
            <person name="Chen C."/>
            <person name="Wang M."/>
            <person name="Lipzen A."/>
            <person name="Daum C."/>
            <person name="Saski C.A."/>
            <person name="Payton A.C."/>
            <person name="Mcbreen J.C."/>
            <person name="Conrad R.E."/>
            <person name="Kollar L.M."/>
            <person name="Olsson S."/>
            <person name="Huttunen S."/>
            <person name="Landis J.B."/>
            <person name="Wickett N.J."/>
            <person name="Johnson M.G."/>
            <person name="Rensing S.A."/>
            <person name="Grimwood J."/>
            <person name="Schmutz J."/>
            <person name="Mcdaniel S.F."/>
        </authorList>
    </citation>
    <scope>NUCLEOTIDE SEQUENCE</scope>
    <source>
        <strain evidence="9">R40</strain>
    </source>
</reference>
<comment type="subcellular location">
    <subcellularLocation>
        <location evidence="7">Membrane</location>
        <topology evidence="7">Multi-pass membrane protein</topology>
    </subcellularLocation>
</comment>
<keyword evidence="10" id="KW-1185">Reference proteome</keyword>
<accession>A0A8T0G708</accession>
<dbReference type="PANTHER" id="PTHR24092">
    <property type="entry name" value="PROBABLE PHOSPHOLIPID-TRANSPORTING ATPASE"/>
    <property type="match status" value="1"/>
</dbReference>
<feature type="active site" description="4-aspartylphosphate intermediate" evidence="4">
    <location>
        <position position="427"/>
    </location>
</feature>
<feature type="binding site" evidence="6">
    <location>
        <position position="429"/>
    </location>
    <ligand>
        <name>Mg(2+)</name>
        <dbReference type="ChEBI" id="CHEBI:18420"/>
    </ligand>
</feature>
<dbReference type="Gene3D" id="1.20.1110.10">
    <property type="entry name" value="Calcium-transporting ATPase, transmembrane domain"/>
    <property type="match status" value="1"/>
</dbReference>
<dbReference type="Gene3D" id="2.70.150.10">
    <property type="entry name" value="Calcium-transporting ATPase, cytoplasmic transduction domain A"/>
    <property type="match status" value="1"/>
</dbReference>
<dbReference type="PANTHER" id="PTHR24092:SF218">
    <property type="entry name" value="PHOSPHOLIPID-TRANSPORTING ATPASE"/>
    <property type="match status" value="1"/>
</dbReference>
<feature type="binding site" evidence="5">
    <location>
        <position position="428"/>
    </location>
    <ligand>
        <name>ATP</name>
        <dbReference type="ChEBI" id="CHEBI:30616"/>
    </ligand>
</feature>
<dbReference type="EC" id="7.6.2.1" evidence="7"/>
<feature type="transmembrane region" description="Helical" evidence="7">
    <location>
        <begin position="309"/>
        <end position="331"/>
    </location>
</feature>
<evidence type="ECO:0000313" key="10">
    <source>
        <dbReference type="Proteomes" id="UP000822688"/>
    </source>
</evidence>
<dbReference type="GO" id="GO:0005886">
    <property type="term" value="C:plasma membrane"/>
    <property type="evidence" value="ECO:0007669"/>
    <property type="project" value="TreeGrafter"/>
</dbReference>
<keyword evidence="3 7" id="KW-0472">Membrane</keyword>
<comment type="similarity">
    <text evidence="7">Belongs to the cation transport ATPase (P-type) (TC 3.A.3) family. Type IV subfamily.</text>
</comment>
<dbReference type="GO" id="GO:0045332">
    <property type="term" value="P:phospholipid translocation"/>
    <property type="evidence" value="ECO:0007669"/>
    <property type="project" value="TreeGrafter"/>
</dbReference>
<dbReference type="EMBL" id="CM026433">
    <property type="protein sequence ID" value="KAG0554711.1"/>
    <property type="molecule type" value="Genomic_DNA"/>
</dbReference>
<evidence type="ECO:0000256" key="1">
    <source>
        <dbReference type="ARBA" id="ARBA00022692"/>
    </source>
</evidence>
<name>A0A8T0G708_CERPU</name>
<gene>
    <name evidence="9" type="ORF">KC19_12G112900</name>
</gene>
<feature type="binding site" evidence="5">
    <location>
        <position position="429"/>
    </location>
    <ligand>
        <name>ATP</name>
        <dbReference type="ChEBI" id="CHEBI:30616"/>
    </ligand>
</feature>
<dbReference type="InterPro" id="IPR023299">
    <property type="entry name" value="ATPase_P-typ_cyto_dom_N"/>
</dbReference>
<keyword evidence="1 7" id="KW-0812">Transmembrane</keyword>
<comment type="catalytic activity">
    <reaction evidence="7">
        <text>ATP + H2O + phospholipidSide 1 = ADP + phosphate + phospholipidSide 2.</text>
        <dbReference type="EC" id="7.6.2.1"/>
    </reaction>
</comment>
<keyword evidence="6" id="KW-0479">Metal-binding</keyword>
<dbReference type="PROSITE" id="PS00154">
    <property type="entry name" value="ATPASE_E1_E2"/>
    <property type="match status" value="1"/>
</dbReference>
<evidence type="ECO:0000256" key="4">
    <source>
        <dbReference type="PIRSR" id="PIRSR606539-1"/>
    </source>
</evidence>
<evidence type="ECO:0000256" key="6">
    <source>
        <dbReference type="PIRSR" id="PIRSR606539-3"/>
    </source>
</evidence>
<dbReference type="InterPro" id="IPR023214">
    <property type="entry name" value="HAD_sf"/>
</dbReference>
<dbReference type="InterPro" id="IPR008250">
    <property type="entry name" value="ATPase_P-typ_transduc_dom_A_sf"/>
</dbReference>
<comment type="caution">
    <text evidence="7">Lacks conserved residue(s) required for the propagation of feature annotation.</text>
</comment>
<dbReference type="InterPro" id="IPR023298">
    <property type="entry name" value="ATPase_P-typ_TM_dom_sf"/>
</dbReference>
<evidence type="ECO:0000256" key="7">
    <source>
        <dbReference type="RuleBase" id="RU362033"/>
    </source>
</evidence>
<comment type="cofactor">
    <cofactor evidence="6">
        <name>Mg(2+)</name>
        <dbReference type="ChEBI" id="CHEBI:18420"/>
    </cofactor>
</comment>
<dbReference type="Pfam" id="PF16209">
    <property type="entry name" value="PhoLip_ATPase_N"/>
    <property type="match status" value="1"/>
</dbReference>
<keyword evidence="6 7" id="KW-0460">Magnesium</keyword>
<dbReference type="InterPro" id="IPR032631">
    <property type="entry name" value="P-type_ATPase_N"/>
</dbReference>
<dbReference type="GO" id="GO:0005524">
    <property type="term" value="F:ATP binding"/>
    <property type="evidence" value="ECO:0007669"/>
    <property type="project" value="UniProtKB-UniRule"/>
</dbReference>
<keyword evidence="5 7" id="KW-0067">ATP-binding</keyword>
<dbReference type="GO" id="GO:0000287">
    <property type="term" value="F:magnesium ion binding"/>
    <property type="evidence" value="ECO:0007669"/>
    <property type="project" value="UniProtKB-UniRule"/>
</dbReference>
<dbReference type="GO" id="GO:0140326">
    <property type="term" value="F:ATPase-coupled intramembrane lipid transporter activity"/>
    <property type="evidence" value="ECO:0007669"/>
    <property type="project" value="UniProtKB-EC"/>
</dbReference>
<dbReference type="SUPFAM" id="SSF81665">
    <property type="entry name" value="Calcium ATPase, transmembrane domain M"/>
    <property type="match status" value="1"/>
</dbReference>
<keyword evidence="7" id="KW-1278">Translocase</keyword>
<dbReference type="Gene3D" id="3.40.50.1000">
    <property type="entry name" value="HAD superfamily/HAD-like"/>
    <property type="match status" value="1"/>
</dbReference>
<dbReference type="InterPro" id="IPR018303">
    <property type="entry name" value="ATPase_P-typ_P_site"/>
</dbReference>
<evidence type="ECO:0000256" key="3">
    <source>
        <dbReference type="ARBA" id="ARBA00023136"/>
    </source>
</evidence>
<feature type="binding site" evidence="5">
    <location>
        <position position="427"/>
    </location>
    <ligand>
        <name>ATP</name>
        <dbReference type="ChEBI" id="CHEBI:30616"/>
    </ligand>
</feature>
<sequence>MATTYRRQKLNKNVEEIPKPKSFSRFLEHAFKPRQFSSFRSIRGHVTGLGREFALQEDEFCSNAHTTSTYTPWSFVPLNLLHQLSHPANFYFLVISFLQLIPGLSPTSWITTFAPLSCTLLLNAIKDGHYDWNRHQSDKRTNHKKIEVLKDGTFETLIWESVVVGDILKVKSDEEFPADMVFLCSSDSQGLAYIETTNFDGDSHLKVRNAVYQKAFKDFNMSPSIFSGLIIKCEHPNNRLYQFEGAIKLQGAGRLFLDETKFLLRGARLRNTSWVLGCVVFTGRDTKVLRNMSSVIRKVSNLEGHVNTILPIMLVLSVIVCFAIAVTGNVWMQKNFRIYYVPVESNTWPDYGVGIKGTCVRFIRFFILLHELVPITLYMSLEVVKVMQCLFVDWDLHMYSSEADRPALARTSGLLEELGQVEYVLADKTGTLTQNIMAFVNCSIGGITYGKKPRTKGSVIATPASRSVHLVAQDDVLKGNFTANSDTGRLCCQFFTHLALCHDVYPRMVDELPVKYQAASPDDAALVQEISRSFKFWELQNADSIWNFETRRRYTSI</sequence>
<dbReference type="NCBIfam" id="TIGR01652">
    <property type="entry name" value="ATPase-Plipid"/>
    <property type="match status" value="1"/>
</dbReference>
<organism evidence="9 10">
    <name type="scientific">Ceratodon purpureus</name>
    <name type="common">Fire moss</name>
    <name type="synonym">Dicranum purpureum</name>
    <dbReference type="NCBI Taxonomy" id="3225"/>
    <lineage>
        <taxon>Eukaryota</taxon>
        <taxon>Viridiplantae</taxon>
        <taxon>Streptophyta</taxon>
        <taxon>Embryophyta</taxon>
        <taxon>Bryophyta</taxon>
        <taxon>Bryophytina</taxon>
        <taxon>Bryopsida</taxon>
        <taxon>Dicranidae</taxon>
        <taxon>Pseudoditrichales</taxon>
        <taxon>Ditrichaceae</taxon>
        <taxon>Ceratodon</taxon>
    </lineage>
</organism>
<feature type="domain" description="P-type ATPase N-terminal" evidence="8">
    <location>
        <begin position="57"/>
        <end position="112"/>
    </location>
</feature>
<feature type="binding site" evidence="6">
    <location>
        <position position="427"/>
    </location>
    <ligand>
        <name>Mg(2+)</name>
        <dbReference type="ChEBI" id="CHEBI:18420"/>
    </ligand>
</feature>
<keyword evidence="2 7" id="KW-1133">Transmembrane helix</keyword>
<evidence type="ECO:0000259" key="8">
    <source>
        <dbReference type="Pfam" id="PF16209"/>
    </source>
</evidence>
<evidence type="ECO:0000256" key="2">
    <source>
        <dbReference type="ARBA" id="ARBA00022989"/>
    </source>
</evidence>
<evidence type="ECO:0000256" key="5">
    <source>
        <dbReference type="PIRSR" id="PIRSR606539-2"/>
    </source>
</evidence>
<comment type="caution">
    <text evidence="9">The sequence shown here is derived from an EMBL/GenBank/DDBJ whole genome shotgun (WGS) entry which is preliminary data.</text>
</comment>
<dbReference type="SUPFAM" id="SSF81653">
    <property type="entry name" value="Calcium ATPase, transduction domain A"/>
    <property type="match status" value="1"/>
</dbReference>